<evidence type="ECO:0000256" key="3">
    <source>
        <dbReference type="ARBA" id="ARBA00023141"/>
    </source>
</evidence>
<dbReference type="Gene3D" id="3.40.50.720">
    <property type="entry name" value="NAD(P)-binding Rossmann-like Domain"/>
    <property type="match status" value="1"/>
</dbReference>
<protein>
    <submittedName>
        <fullName evidence="5">Shikimate dehydrogenase</fullName>
    </submittedName>
</protein>
<accession>A0A850P076</accession>
<feature type="domain" description="Shikimate dehydrogenase substrate binding N-terminal" evidence="4">
    <location>
        <begin position="23"/>
        <end position="105"/>
    </location>
</feature>
<dbReference type="GO" id="GO:0009073">
    <property type="term" value="P:aromatic amino acid family biosynthetic process"/>
    <property type="evidence" value="ECO:0007669"/>
    <property type="project" value="UniProtKB-KW"/>
</dbReference>
<dbReference type="InterPro" id="IPR036291">
    <property type="entry name" value="NAD(P)-bd_dom_sf"/>
</dbReference>
<dbReference type="PANTHER" id="PTHR21089">
    <property type="entry name" value="SHIKIMATE DEHYDROGENASE"/>
    <property type="match status" value="1"/>
</dbReference>
<dbReference type="GO" id="GO:0019632">
    <property type="term" value="P:shikimate metabolic process"/>
    <property type="evidence" value="ECO:0007669"/>
    <property type="project" value="TreeGrafter"/>
</dbReference>
<name>A0A850P076_9PROT</name>
<evidence type="ECO:0000313" key="6">
    <source>
        <dbReference type="Proteomes" id="UP000565205"/>
    </source>
</evidence>
<comment type="caution">
    <text evidence="5">The sequence shown here is derived from an EMBL/GenBank/DDBJ whole genome shotgun (WGS) entry which is preliminary data.</text>
</comment>
<evidence type="ECO:0000313" key="5">
    <source>
        <dbReference type="EMBL" id="NVN31487.1"/>
    </source>
</evidence>
<sequence>MSSLPHPALSESRITGAARLAGVIGWPVTHSRSPALHNHWLARYGLDGAYVPLPVAPGRLAEALSGLRACGFRGVNITLPHKEAAFALCDSLDDSARGAGAANTLVFTEDGRIHGLCTDGTGFLDNLRAHGVDPLAGPALILGAGGSARAIAAGLLGLGVPVTIANRTPERAE</sequence>
<dbReference type="InterPro" id="IPR046346">
    <property type="entry name" value="Aminoacid_DH-like_N_sf"/>
</dbReference>
<feature type="non-terminal residue" evidence="5">
    <location>
        <position position="173"/>
    </location>
</feature>
<dbReference type="SUPFAM" id="SSF51735">
    <property type="entry name" value="NAD(P)-binding Rossmann-fold domains"/>
    <property type="match status" value="1"/>
</dbReference>
<dbReference type="SUPFAM" id="SSF53223">
    <property type="entry name" value="Aminoacid dehydrogenase-like, N-terminal domain"/>
    <property type="match status" value="1"/>
</dbReference>
<keyword evidence="3" id="KW-0057">Aromatic amino acid biosynthesis</keyword>
<evidence type="ECO:0000256" key="1">
    <source>
        <dbReference type="ARBA" id="ARBA00004871"/>
    </source>
</evidence>
<comment type="pathway">
    <text evidence="1">Metabolic intermediate biosynthesis; chorismate biosynthesis; chorismate from D-erythrose 4-phosphate and phosphoenolpyruvate: step 4/7.</text>
</comment>
<dbReference type="EMBL" id="JABXXQ010000390">
    <property type="protein sequence ID" value="NVN31487.1"/>
    <property type="molecule type" value="Genomic_DNA"/>
</dbReference>
<dbReference type="GO" id="GO:0004764">
    <property type="term" value="F:shikimate 3-dehydrogenase (NADP+) activity"/>
    <property type="evidence" value="ECO:0007669"/>
    <property type="project" value="InterPro"/>
</dbReference>
<dbReference type="InterPro" id="IPR013708">
    <property type="entry name" value="Shikimate_DH-bd_N"/>
</dbReference>
<dbReference type="InterPro" id="IPR022893">
    <property type="entry name" value="Shikimate_DH_fam"/>
</dbReference>
<keyword evidence="2" id="KW-0560">Oxidoreductase</keyword>
<dbReference type="AlphaFoldDB" id="A0A850P076"/>
<proteinExistence type="predicted"/>
<dbReference type="PANTHER" id="PTHR21089:SF1">
    <property type="entry name" value="BIFUNCTIONAL 3-DEHYDROQUINATE DEHYDRATASE_SHIKIMATE DEHYDROGENASE, CHLOROPLASTIC"/>
    <property type="match status" value="1"/>
</dbReference>
<reference evidence="5 6" key="1">
    <citation type="submission" date="2020-06" db="EMBL/GenBank/DDBJ databases">
        <title>Description of novel acetic acid bacteria.</title>
        <authorList>
            <person name="Sombolestani A."/>
        </authorList>
    </citation>
    <scope>NUCLEOTIDE SEQUENCE [LARGE SCALE GENOMIC DNA]</scope>
    <source>
        <strain evidence="5 6">LMG 26838</strain>
    </source>
</reference>
<dbReference type="GO" id="GO:0009423">
    <property type="term" value="P:chorismate biosynthetic process"/>
    <property type="evidence" value="ECO:0007669"/>
    <property type="project" value="TreeGrafter"/>
</dbReference>
<evidence type="ECO:0000259" key="4">
    <source>
        <dbReference type="Pfam" id="PF08501"/>
    </source>
</evidence>
<dbReference type="Gene3D" id="3.40.50.10860">
    <property type="entry name" value="Leucine Dehydrogenase, chain A, domain 1"/>
    <property type="match status" value="1"/>
</dbReference>
<keyword evidence="3" id="KW-0028">Amino-acid biosynthesis</keyword>
<dbReference type="GO" id="GO:0005829">
    <property type="term" value="C:cytosol"/>
    <property type="evidence" value="ECO:0007669"/>
    <property type="project" value="TreeGrafter"/>
</dbReference>
<dbReference type="Pfam" id="PF08501">
    <property type="entry name" value="Shikimate_dh_N"/>
    <property type="match status" value="1"/>
</dbReference>
<dbReference type="GO" id="GO:0050661">
    <property type="term" value="F:NADP binding"/>
    <property type="evidence" value="ECO:0007669"/>
    <property type="project" value="TreeGrafter"/>
</dbReference>
<organism evidence="5 6">
    <name type="scientific">Endobacter medicaginis</name>
    <dbReference type="NCBI Taxonomy" id="1181271"/>
    <lineage>
        <taxon>Bacteria</taxon>
        <taxon>Pseudomonadati</taxon>
        <taxon>Pseudomonadota</taxon>
        <taxon>Alphaproteobacteria</taxon>
        <taxon>Acetobacterales</taxon>
        <taxon>Acetobacteraceae</taxon>
        <taxon>Endobacter</taxon>
    </lineage>
</organism>
<dbReference type="Proteomes" id="UP000565205">
    <property type="component" value="Unassembled WGS sequence"/>
</dbReference>
<evidence type="ECO:0000256" key="2">
    <source>
        <dbReference type="ARBA" id="ARBA00023002"/>
    </source>
</evidence>
<gene>
    <name evidence="5" type="ORF">HUK83_14260</name>
</gene>